<dbReference type="Gene3D" id="3.40.220.10">
    <property type="entry name" value="Leucine Aminopeptidase, subunit E, domain 1"/>
    <property type="match status" value="1"/>
</dbReference>
<protein>
    <submittedName>
        <fullName evidence="1">Uncharacterized protein</fullName>
    </submittedName>
</protein>
<comment type="caution">
    <text evidence="1">The sequence shown here is derived from an EMBL/GenBank/DDBJ whole genome shotgun (WGS) entry which is preliminary data.</text>
</comment>
<dbReference type="SUPFAM" id="SSF52949">
    <property type="entry name" value="Macro domain-like"/>
    <property type="match status" value="1"/>
</dbReference>
<keyword evidence="2" id="KW-1185">Reference proteome</keyword>
<name>A0A6I4NFQ9_9FLAO</name>
<dbReference type="EMBL" id="WSTB01000001">
    <property type="protein sequence ID" value="MWB93088.1"/>
    <property type="molecule type" value="Genomic_DNA"/>
</dbReference>
<proteinExistence type="predicted"/>
<dbReference type="AlphaFoldDB" id="A0A6I4NFQ9"/>
<accession>A0A6I4NFQ9</accession>
<gene>
    <name evidence="1" type="ORF">GON26_01850</name>
</gene>
<dbReference type="RefSeq" id="WP_160373008.1">
    <property type="nucleotide sequence ID" value="NZ_WSTB01000001.1"/>
</dbReference>
<dbReference type="Proteomes" id="UP000471501">
    <property type="component" value="Unassembled WGS sequence"/>
</dbReference>
<evidence type="ECO:0000313" key="1">
    <source>
        <dbReference type="EMBL" id="MWB93088.1"/>
    </source>
</evidence>
<evidence type="ECO:0000313" key="2">
    <source>
        <dbReference type="Proteomes" id="UP000471501"/>
    </source>
</evidence>
<reference evidence="1 2" key="1">
    <citation type="submission" date="2019-12" db="EMBL/GenBank/DDBJ databases">
        <authorList>
            <person name="Kim Y.S."/>
        </authorList>
    </citation>
    <scope>NUCLEOTIDE SEQUENCE [LARGE SCALE GENOMIC DNA]</scope>
    <source>
        <strain evidence="1 2">GA093</strain>
    </source>
</reference>
<organism evidence="1 2">
    <name type="scientific">Flavobacterium hydrocarbonoxydans</name>
    <dbReference type="NCBI Taxonomy" id="2683249"/>
    <lineage>
        <taxon>Bacteria</taxon>
        <taxon>Pseudomonadati</taxon>
        <taxon>Bacteroidota</taxon>
        <taxon>Flavobacteriia</taxon>
        <taxon>Flavobacteriales</taxon>
        <taxon>Flavobacteriaceae</taxon>
        <taxon>Flavobacterium</taxon>
    </lineage>
</organism>
<sequence length="54" mass="6004">MLVLASNSGIQKIALLKIGDGLDGLDWSDVKSLIVNFDKDFPDIAFFVIENYIM</sequence>
<dbReference type="InterPro" id="IPR043472">
    <property type="entry name" value="Macro_dom-like"/>
</dbReference>